<evidence type="ECO:0000313" key="1">
    <source>
        <dbReference type="EMBL" id="MCY9231382.1"/>
    </source>
</evidence>
<dbReference type="RefSeq" id="WP_232919021.1">
    <property type="nucleotide sequence ID" value="NZ_JALAJF010000073.1"/>
</dbReference>
<sequence>MDSYEIDEFSIIRMMQVTERTDPLIDHQVQRLAMEAYEAAKKKTKA</sequence>
<reference evidence="1" key="1">
    <citation type="submission" date="2022-02" db="EMBL/GenBank/DDBJ databases">
        <title>Crop Bioprotection Bacillus Genome Sequencing.</title>
        <authorList>
            <person name="Dunlap C."/>
        </authorList>
    </citation>
    <scope>NUCLEOTIDE SEQUENCE</scope>
    <source>
        <strain evidence="1">T20C13</strain>
    </source>
</reference>
<organism evidence="1 2">
    <name type="scientific">Bacillus inaquosorum</name>
    <dbReference type="NCBI Taxonomy" id="483913"/>
    <lineage>
        <taxon>Bacteria</taxon>
        <taxon>Bacillati</taxon>
        <taxon>Bacillota</taxon>
        <taxon>Bacilli</taxon>
        <taxon>Bacillales</taxon>
        <taxon>Bacillaceae</taxon>
        <taxon>Bacillus</taxon>
    </lineage>
</organism>
<gene>
    <name evidence="1" type="ORF">MOE99_18870</name>
</gene>
<evidence type="ECO:0000313" key="2">
    <source>
        <dbReference type="Proteomes" id="UP001066278"/>
    </source>
</evidence>
<comment type="caution">
    <text evidence="1">The sequence shown here is derived from an EMBL/GenBank/DDBJ whole genome shotgun (WGS) entry which is preliminary data.</text>
</comment>
<accession>A0A9Q4HX75</accession>
<proteinExistence type="predicted"/>
<protein>
    <submittedName>
        <fullName evidence="1">Uncharacterized protein</fullName>
    </submittedName>
</protein>
<dbReference type="AlphaFoldDB" id="A0A9Q4HX75"/>
<dbReference type="EMBL" id="JALAXJ010000020">
    <property type="protein sequence ID" value="MCY9231382.1"/>
    <property type="molecule type" value="Genomic_DNA"/>
</dbReference>
<name>A0A9Q4HX75_9BACI</name>
<dbReference type="Proteomes" id="UP001066278">
    <property type="component" value="Unassembled WGS sequence"/>
</dbReference>